<dbReference type="InterPro" id="IPR000618">
    <property type="entry name" value="Insect_cuticle"/>
</dbReference>
<evidence type="ECO:0000256" key="1">
    <source>
        <dbReference type="ARBA" id="ARBA00022460"/>
    </source>
</evidence>
<keyword evidence="2 4" id="KW-0732">Signal</keyword>
<sequence length="128" mass="14764">MYFKVLCFLAIATLSVASGHIAYSSQHFSRHDGHPKIVHVHGHGHGHGHIDYHTHPKYHFEYKVNDHHTGDIKSQHESRDGDHVKGYYSLHQPDGSVRTVHYHGDHHTGFHADVKYATHHIIPKKHHY</sequence>
<dbReference type="Proteomes" id="UP000838878">
    <property type="component" value="Chromosome 7"/>
</dbReference>
<dbReference type="PRINTS" id="PR00947">
    <property type="entry name" value="CUTICLE"/>
</dbReference>
<reference evidence="5" key="1">
    <citation type="submission" date="2021-12" db="EMBL/GenBank/DDBJ databases">
        <authorList>
            <person name="Martin H S."/>
        </authorList>
    </citation>
    <scope>NUCLEOTIDE SEQUENCE</scope>
</reference>
<dbReference type="GO" id="GO:0031012">
    <property type="term" value="C:extracellular matrix"/>
    <property type="evidence" value="ECO:0007669"/>
    <property type="project" value="TreeGrafter"/>
</dbReference>
<dbReference type="EMBL" id="OV170227">
    <property type="protein sequence ID" value="CAH0728871.1"/>
    <property type="molecule type" value="Genomic_DNA"/>
</dbReference>
<dbReference type="OrthoDB" id="6510765at2759"/>
<dbReference type="GO" id="GO:0005615">
    <property type="term" value="C:extracellular space"/>
    <property type="evidence" value="ECO:0007669"/>
    <property type="project" value="TreeGrafter"/>
</dbReference>
<evidence type="ECO:0000256" key="2">
    <source>
        <dbReference type="ARBA" id="ARBA00022729"/>
    </source>
</evidence>
<dbReference type="AlphaFoldDB" id="A0A8J9UYL8"/>
<feature type="signal peptide" evidence="4">
    <location>
        <begin position="1"/>
        <end position="17"/>
    </location>
</feature>
<keyword evidence="6" id="KW-1185">Reference proteome</keyword>
<dbReference type="PANTHER" id="PTHR12236:SF95">
    <property type="entry name" value="CUTICULAR PROTEIN 76BD, ISOFORM C-RELATED"/>
    <property type="match status" value="1"/>
</dbReference>
<organism evidence="5 6">
    <name type="scientific">Brenthis ino</name>
    <name type="common">lesser marbled fritillary</name>
    <dbReference type="NCBI Taxonomy" id="405034"/>
    <lineage>
        <taxon>Eukaryota</taxon>
        <taxon>Metazoa</taxon>
        <taxon>Ecdysozoa</taxon>
        <taxon>Arthropoda</taxon>
        <taxon>Hexapoda</taxon>
        <taxon>Insecta</taxon>
        <taxon>Pterygota</taxon>
        <taxon>Neoptera</taxon>
        <taxon>Endopterygota</taxon>
        <taxon>Lepidoptera</taxon>
        <taxon>Glossata</taxon>
        <taxon>Ditrysia</taxon>
        <taxon>Papilionoidea</taxon>
        <taxon>Nymphalidae</taxon>
        <taxon>Heliconiinae</taxon>
        <taxon>Argynnini</taxon>
        <taxon>Brenthis</taxon>
    </lineage>
</organism>
<evidence type="ECO:0000256" key="3">
    <source>
        <dbReference type="PROSITE-ProRule" id="PRU00497"/>
    </source>
</evidence>
<dbReference type="GO" id="GO:0042302">
    <property type="term" value="F:structural constituent of cuticle"/>
    <property type="evidence" value="ECO:0007669"/>
    <property type="project" value="UniProtKB-UniRule"/>
</dbReference>
<accession>A0A8J9UYL8</accession>
<feature type="chain" id="PRO_5035476751" evidence="4">
    <location>
        <begin position="18"/>
        <end position="128"/>
    </location>
</feature>
<dbReference type="InterPro" id="IPR051217">
    <property type="entry name" value="Insect_Cuticle_Struc_Prot"/>
</dbReference>
<keyword evidence="1 3" id="KW-0193">Cuticle</keyword>
<gene>
    <name evidence="5" type="ORF">BINO364_LOCUS14041</name>
</gene>
<proteinExistence type="predicted"/>
<feature type="non-terminal residue" evidence="5">
    <location>
        <position position="128"/>
    </location>
</feature>
<evidence type="ECO:0000313" key="5">
    <source>
        <dbReference type="EMBL" id="CAH0728871.1"/>
    </source>
</evidence>
<dbReference type="PROSITE" id="PS51155">
    <property type="entry name" value="CHIT_BIND_RR_2"/>
    <property type="match status" value="1"/>
</dbReference>
<protein>
    <submittedName>
        <fullName evidence="5">Uncharacterized protein</fullName>
    </submittedName>
</protein>
<name>A0A8J9UYL8_9NEOP</name>
<evidence type="ECO:0000313" key="6">
    <source>
        <dbReference type="Proteomes" id="UP000838878"/>
    </source>
</evidence>
<evidence type="ECO:0000256" key="4">
    <source>
        <dbReference type="SAM" id="SignalP"/>
    </source>
</evidence>
<dbReference type="Pfam" id="PF00379">
    <property type="entry name" value="Chitin_bind_4"/>
    <property type="match status" value="1"/>
</dbReference>
<dbReference type="PANTHER" id="PTHR12236">
    <property type="entry name" value="STRUCTURAL CONTITUENT OF CUTICLE"/>
    <property type="match status" value="1"/>
</dbReference>